<feature type="transmembrane region" description="Helical" evidence="1">
    <location>
        <begin position="48"/>
        <end position="64"/>
    </location>
</feature>
<accession>A0A0F9V687</accession>
<gene>
    <name evidence="2" type="ORF">LCGC14_0522950</name>
</gene>
<evidence type="ECO:0000256" key="1">
    <source>
        <dbReference type="SAM" id="Phobius"/>
    </source>
</evidence>
<proteinExistence type="predicted"/>
<comment type="caution">
    <text evidence="2">The sequence shown here is derived from an EMBL/GenBank/DDBJ whole genome shotgun (WGS) entry which is preliminary data.</text>
</comment>
<evidence type="ECO:0000313" key="2">
    <source>
        <dbReference type="EMBL" id="KKN61363.1"/>
    </source>
</evidence>
<organism evidence="2">
    <name type="scientific">marine sediment metagenome</name>
    <dbReference type="NCBI Taxonomy" id="412755"/>
    <lineage>
        <taxon>unclassified sequences</taxon>
        <taxon>metagenomes</taxon>
        <taxon>ecological metagenomes</taxon>
    </lineage>
</organism>
<keyword evidence="1" id="KW-0472">Membrane</keyword>
<protein>
    <submittedName>
        <fullName evidence="2">Uncharacterized protein</fullName>
    </submittedName>
</protein>
<name>A0A0F9V687_9ZZZZ</name>
<reference evidence="2" key="1">
    <citation type="journal article" date="2015" name="Nature">
        <title>Complex archaea that bridge the gap between prokaryotes and eukaryotes.</title>
        <authorList>
            <person name="Spang A."/>
            <person name="Saw J.H."/>
            <person name="Jorgensen S.L."/>
            <person name="Zaremba-Niedzwiedzka K."/>
            <person name="Martijn J."/>
            <person name="Lind A.E."/>
            <person name="van Eijk R."/>
            <person name="Schleper C."/>
            <person name="Guy L."/>
            <person name="Ettema T.J."/>
        </authorList>
    </citation>
    <scope>NUCLEOTIDE SEQUENCE</scope>
</reference>
<dbReference type="EMBL" id="LAZR01000661">
    <property type="protein sequence ID" value="KKN61363.1"/>
    <property type="molecule type" value="Genomic_DNA"/>
</dbReference>
<feature type="transmembrane region" description="Helical" evidence="1">
    <location>
        <begin position="15"/>
        <end position="36"/>
    </location>
</feature>
<keyword evidence="1" id="KW-1133">Transmembrane helix</keyword>
<dbReference type="AlphaFoldDB" id="A0A0F9V687"/>
<keyword evidence="1" id="KW-0812">Transmembrane</keyword>
<sequence>MARRRHYGTFMGPDGLSPLVGAAAGAGVGTITAIAVRRFSSMDSWSELVGMGGGVLTGLVMMFPEGSRQAGIAATVTAILNNGVRFAASKIFEKEKIRDAMGELATLKEKSPEKLALKTQYDALVAQIETVKVVKDNMGLVRPEQVPTLAGGLGAVSAHPMQLAAVSTHDPGALGTLSVRDMPLADGGETGAGPPVQLVGLGKHYGATIYGSR</sequence>